<gene>
    <name evidence="2" type="primary">pilT</name>
    <name evidence="2" type="ORF">HS1_000792</name>
</gene>
<keyword evidence="3" id="KW-1185">Reference proteome</keyword>
<dbReference type="InterPro" id="IPR029060">
    <property type="entry name" value="PIN-like_dom_sf"/>
</dbReference>
<dbReference type="EMBL" id="CP013015">
    <property type="protein sequence ID" value="AMM40596.1"/>
    <property type="molecule type" value="Genomic_DNA"/>
</dbReference>
<feature type="domain" description="PIN" evidence="1">
    <location>
        <begin position="3"/>
        <end position="123"/>
    </location>
</feature>
<dbReference type="InterPro" id="IPR052919">
    <property type="entry name" value="TA_system_RNase"/>
</dbReference>
<dbReference type="InterPro" id="IPR041705">
    <property type="entry name" value="PIN_Sll0205"/>
</dbReference>
<dbReference type="RefSeq" id="WP_066061237.1">
    <property type="nucleotide sequence ID" value="NZ_CP013015.1"/>
</dbReference>
<sequence>MRVLLDTHTFLWWISNDTRLSSRALEVISNGNNELLLSAASGWEIAIKVRLGRLQLPYEPERFIPEQLVINAIQSLPIKISHALHTYSLPIYHRDPFDRIIIAQAQLEGLPILTSDPQIAKYKVEIIW</sequence>
<dbReference type="KEGG" id="daw:HS1_000792"/>
<dbReference type="PANTHER" id="PTHR36173:SF2">
    <property type="entry name" value="RIBONUCLEASE VAPC16"/>
    <property type="match status" value="1"/>
</dbReference>
<protein>
    <submittedName>
        <fullName evidence="2">Twitching motility protein PilT</fullName>
    </submittedName>
</protein>
<dbReference type="OrthoDB" id="9798990at2"/>
<reference evidence="2 3" key="1">
    <citation type="submission" date="2015-10" db="EMBL/GenBank/DDBJ databases">
        <title>Candidatus Desulfofervidus auxilii, a hydrogenotrophic sulfate-reducing bacterium involved in the thermophilic anaerobic oxidation of methane.</title>
        <authorList>
            <person name="Krukenberg V."/>
            <person name="Richter M."/>
            <person name="Wegener G."/>
        </authorList>
    </citation>
    <scope>NUCLEOTIDE SEQUENCE [LARGE SCALE GENOMIC DNA]</scope>
    <source>
        <strain evidence="2 3">HS1</strain>
    </source>
</reference>
<evidence type="ECO:0000313" key="3">
    <source>
        <dbReference type="Proteomes" id="UP000070560"/>
    </source>
</evidence>
<dbReference type="Gene3D" id="3.40.50.1010">
    <property type="entry name" value="5'-nuclease"/>
    <property type="match status" value="1"/>
</dbReference>
<dbReference type="AlphaFoldDB" id="A0A7U4QJQ4"/>
<dbReference type="SUPFAM" id="SSF88723">
    <property type="entry name" value="PIN domain-like"/>
    <property type="match status" value="1"/>
</dbReference>
<dbReference type="CDD" id="cd09872">
    <property type="entry name" value="PIN_Sll0205-like"/>
    <property type="match status" value="1"/>
</dbReference>
<dbReference type="Proteomes" id="UP000070560">
    <property type="component" value="Chromosome"/>
</dbReference>
<dbReference type="PANTHER" id="PTHR36173">
    <property type="entry name" value="RIBONUCLEASE VAPC16-RELATED"/>
    <property type="match status" value="1"/>
</dbReference>
<organism evidence="2 3">
    <name type="scientific">Desulfofervidus auxilii</name>
    <dbReference type="NCBI Taxonomy" id="1621989"/>
    <lineage>
        <taxon>Bacteria</taxon>
        <taxon>Pseudomonadati</taxon>
        <taxon>Thermodesulfobacteriota</taxon>
        <taxon>Candidatus Desulfofervidia</taxon>
        <taxon>Candidatus Desulfofervidales</taxon>
        <taxon>Candidatus Desulfofervidaceae</taxon>
        <taxon>Candidatus Desulfofervidus</taxon>
    </lineage>
</organism>
<dbReference type="Pfam" id="PF01850">
    <property type="entry name" value="PIN"/>
    <property type="match status" value="1"/>
</dbReference>
<name>A0A7U4QJQ4_DESA2</name>
<evidence type="ECO:0000313" key="2">
    <source>
        <dbReference type="EMBL" id="AMM40596.1"/>
    </source>
</evidence>
<evidence type="ECO:0000259" key="1">
    <source>
        <dbReference type="Pfam" id="PF01850"/>
    </source>
</evidence>
<dbReference type="InterPro" id="IPR002716">
    <property type="entry name" value="PIN_dom"/>
</dbReference>
<accession>A0A7U4QJQ4</accession>
<proteinExistence type="predicted"/>